<protein>
    <submittedName>
        <fullName evidence="1">Uncharacterized protein</fullName>
    </submittedName>
</protein>
<accession>A0A149QXZ9</accession>
<reference evidence="1 2" key="1">
    <citation type="submission" date="2015-06" db="EMBL/GenBank/DDBJ databases">
        <title>Improved classification and identification of acetic acid bacteria using matrix-assisted laser desorption/ionization time-of-flight mass spectrometry; Gluconobacter nephelii and Gluconobacter uchimurae are later heterotypic synonyms of Gluconobacter japonicus and Gluconobacter oxydans, respectively.</title>
        <authorList>
            <person name="Li L."/>
            <person name="Cleenwerck I."/>
            <person name="De Vuyst L."/>
            <person name="Vandamme P."/>
        </authorList>
    </citation>
    <scope>NUCLEOTIDE SEQUENCE [LARGE SCALE GENOMIC DNA]</scope>
    <source>
        <strain evidence="1 2">LMG 1764</strain>
    </source>
</reference>
<gene>
    <name evidence="1" type="ORF">AD929_03580</name>
</gene>
<dbReference type="AlphaFoldDB" id="A0A149QXZ9"/>
<proteinExistence type="predicted"/>
<dbReference type="Proteomes" id="UP000075573">
    <property type="component" value="Unassembled WGS sequence"/>
</dbReference>
<evidence type="ECO:0000313" key="1">
    <source>
        <dbReference type="EMBL" id="KXV02193.1"/>
    </source>
</evidence>
<evidence type="ECO:0000313" key="2">
    <source>
        <dbReference type="Proteomes" id="UP000075573"/>
    </source>
</evidence>
<dbReference type="RefSeq" id="WP_062494422.1">
    <property type="nucleotide sequence ID" value="NZ_LHZB01000101.1"/>
</dbReference>
<sequence length="133" mass="14948">MNSRMEAKAVAPYYRVIPRDLFNEANLLKCMGRLYINLEQEGLEGCELVQGEGCEQGFDIGQDEDTGALFVSNVTLEAHGIPQRLIRPLNAREAYPLFLVTEDDDEIPVFNEDGSFSEELKAHIERPASRPGF</sequence>
<dbReference type="EMBL" id="LHZB01000101">
    <property type="protein sequence ID" value="KXV02193.1"/>
    <property type="molecule type" value="Genomic_DNA"/>
</dbReference>
<name>A0A149QXZ9_9PROT</name>
<organism evidence="1 2">
    <name type="scientific">Gluconobacter potus</name>
    <dbReference type="NCBI Taxonomy" id="2724927"/>
    <lineage>
        <taxon>Bacteria</taxon>
        <taxon>Pseudomonadati</taxon>
        <taxon>Pseudomonadota</taxon>
        <taxon>Alphaproteobacteria</taxon>
        <taxon>Acetobacterales</taxon>
        <taxon>Acetobacteraceae</taxon>
        <taxon>Gluconobacter</taxon>
    </lineage>
</organism>
<comment type="caution">
    <text evidence="1">The sequence shown here is derived from an EMBL/GenBank/DDBJ whole genome shotgun (WGS) entry which is preliminary data.</text>
</comment>
<dbReference type="PATRIC" id="fig|442.7.peg.3203"/>